<feature type="compositionally biased region" description="Polar residues" evidence="1">
    <location>
        <begin position="266"/>
        <end position="275"/>
    </location>
</feature>
<feature type="region of interest" description="Disordered" evidence="1">
    <location>
        <begin position="712"/>
        <end position="732"/>
    </location>
</feature>
<dbReference type="Proteomes" id="UP000007635">
    <property type="component" value="Chromosome X"/>
</dbReference>
<feature type="compositionally biased region" description="Basic and acidic residues" evidence="1">
    <location>
        <begin position="531"/>
        <end position="552"/>
    </location>
</feature>
<feature type="compositionally biased region" description="Basic and acidic residues" evidence="1">
    <location>
        <begin position="308"/>
        <end position="328"/>
    </location>
</feature>
<keyword evidence="3" id="KW-1185">Reference proteome</keyword>
<feature type="compositionally biased region" description="Polar residues" evidence="1">
    <location>
        <begin position="445"/>
        <end position="459"/>
    </location>
</feature>
<evidence type="ECO:0000313" key="2">
    <source>
        <dbReference type="Ensembl" id="ENSGACP00000066561.1"/>
    </source>
</evidence>
<feature type="region of interest" description="Disordered" evidence="1">
    <location>
        <begin position="606"/>
        <end position="665"/>
    </location>
</feature>
<feature type="compositionally biased region" description="Basic and acidic residues" evidence="1">
    <location>
        <begin position="372"/>
        <end position="386"/>
    </location>
</feature>
<dbReference type="GeneTree" id="ENSGT00940000170761"/>
<proteinExistence type="predicted"/>
<name>A0AAQ4RWN8_GASAC</name>
<sequence>MDHFETPYVEESTFILCRVCDKSIRGETLYKIHLTTPGHRKKEDVLVASAGSASRDLSGSAAGGRVQGLSGEGFHLKLRRIRPGHPVRLPRIPEFEDILQYLDYMKLDEPIIGLNYLDELPCNDSQTGPKYTCRLCHQTANLLEMVHHVIGRKHRQKYVELKRPDLVTWNKQSLITHGGKTVRARAEIIERQDGRGTPVVMSGKGMEAQLNTSRVPPRQTLNRDQNFLQNPIRRGRPPLRDEYSPPGRGHPGTAPFGQEDAYMSPRDSSMYQQGELQGADRGGRLTDRQGYMEPDDRTEYQEEYFDGSQRRATPEPCGDPRYDPRQEIYPDEAPPVTALHPERDPLKEFYTAEVRRRGRAGPEYPASQPVHPEGDGRRSLDGESGRPRSMNGAGRQGSSEPEAKRRSFPTSMERDQTTDGHLFNFVREYRHEMRELYREEPAGNPRQSRAGSLTSQRQVEASRALSDIPEPFRRFLKGAANDEGYGKRKRKSRFSDATAEEAETTMEMFREYGFPDPTPGRRPAPVYGTQHPDRYREPQSSHRAESHLREDSESTGVFDMLKNIEIENAEEADFLNNKLCDLLKEFKNKKSENALQNSHGRVAVSTNCNSFDPELSPKHQFDTTHREDSDRRRPEELYFREEQGGRGRRPHEQTPEGQLDEYHHPVRRVPVQSNRRHYEEVFGLPSMQHASYPDEPARYPERFEEPRHPLDFSHAPEEFMDSQTSAPPLRMERGHRMDRGLRYSNNLDKITSTLLELVTRK</sequence>
<accession>A0AAQ4RWN8</accession>
<evidence type="ECO:0000256" key="1">
    <source>
        <dbReference type="SAM" id="MobiDB-lite"/>
    </source>
</evidence>
<feature type="region of interest" description="Disordered" evidence="1">
    <location>
        <begin position="512"/>
        <end position="554"/>
    </location>
</feature>
<feature type="compositionally biased region" description="Basic and acidic residues" evidence="1">
    <location>
        <begin position="427"/>
        <end position="441"/>
    </location>
</feature>
<feature type="compositionally biased region" description="Basic and acidic residues" evidence="1">
    <location>
        <begin position="615"/>
        <end position="664"/>
    </location>
</feature>
<dbReference type="Ensembl" id="ENSGACT00000063473.1">
    <property type="protein sequence ID" value="ENSGACP00000066561.1"/>
    <property type="gene ID" value="ENSGACG00000004837.2"/>
</dbReference>
<dbReference type="AlphaFoldDB" id="A0AAQ4RWN8"/>
<reference evidence="2" key="2">
    <citation type="submission" date="2025-08" db="UniProtKB">
        <authorList>
            <consortium name="Ensembl"/>
        </authorList>
    </citation>
    <scope>IDENTIFICATION</scope>
</reference>
<evidence type="ECO:0000313" key="3">
    <source>
        <dbReference type="Proteomes" id="UP000007635"/>
    </source>
</evidence>
<reference evidence="2" key="3">
    <citation type="submission" date="2025-09" db="UniProtKB">
        <authorList>
            <consortium name="Ensembl"/>
        </authorList>
    </citation>
    <scope>IDENTIFICATION</scope>
</reference>
<reference evidence="2 3" key="1">
    <citation type="journal article" date="2021" name="G3 (Bethesda)">
        <title>Improved contiguity of the threespine stickleback genome using long-read sequencing.</title>
        <authorList>
            <person name="Nath S."/>
            <person name="Shaw D.E."/>
            <person name="White M.A."/>
        </authorList>
    </citation>
    <scope>NUCLEOTIDE SEQUENCE [LARGE SCALE GENOMIC DNA]</scope>
    <source>
        <strain evidence="2 3">Lake Benthic</strain>
    </source>
</reference>
<protein>
    <submittedName>
        <fullName evidence="2">Uncharacterized protein</fullName>
    </submittedName>
</protein>
<feature type="region of interest" description="Disordered" evidence="1">
    <location>
        <begin position="228"/>
        <end position="466"/>
    </location>
</feature>
<organism evidence="2 3">
    <name type="scientific">Gasterosteus aculeatus aculeatus</name>
    <name type="common">three-spined stickleback</name>
    <dbReference type="NCBI Taxonomy" id="481459"/>
    <lineage>
        <taxon>Eukaryota</taxon>
        <taxon>Metazoa</taxon>
        <taxon>Chordata</taxon>
        <taxon>Craniata</taxon>
        <taxon>Vertebrata</taxon>
        <taxon>Euteleostomi</taxon>
        <taxon>Actinopterygii</taxon>
        <taxon>Neopterygii</taxon>
        <taxon>Teleostei</taxon>
        <taxon>Neoteleostei</taxon>
        <taxon>Acanthomorphata</taxon>
        <taxon>Eupercaria</taxon>
        <taxon>Perciformes</taxon>
        <taxon>Cottioidei</taxon>
        <taxon>Gasterosteales</taxon>
        <taxon>Gasterosteidae</taxon>
        <taxon>Gasterosteus</taxon>
    </lineage>
</organism>